<evidence type="ECO:0000313" key="5">
    <source>
        <dbReference type="Proteomes" id="UP001501920"/>
    </source>
</evidence>
<dbReference type="Gene3D" id="3.80.10.10">
    <property type="entry name" value="Ribonuclease Inhibitor"/>
    <property type="match status" value="2"/>
</dbReference>
<evidence type="ECO:0000313" key="4">
    <source>
        <dbReference type="Ensembl" id="ENSPNAP00000047137.1"/>
    </source>
</evidence>
<dbReference type="GO" id="GO:0005615">
    <property type="term" value="C:extracellular space"/>
    <property type="evidence" value="ECO:0007669"/>
    <property type="project" value="TreeGrafter"/>
</dbReference>
<dbReference type="GO" id="GO:0031012">
    <property type="term" value="C:extracellular matrix"/>
    <property type="evidence" value="ECO:0007669"/>
    <property type="project" value="TreeGrafter"/>
</dbReference>
<reference evidence="4 5" key="1">
    <citation type="submission" date="2020-10" db="EMBL/GenBank/DDBJ databases">
        <title>Pygocentrus nattereri (red-bellied piranha) genome, fPygNat1, primary haplotype.</title>
        <authorList>
            <person name="Myers G."/>
            <person name="Meyer A."/>
            <person name="Karagic N."/>
            <person name="Pippel M."/>
            <person name="Winkler S."/>
            <person name="Tracey A."/>
            <person name="Wood J."/>
            <person name="Formenti G."/>
            <person name="Howe K."/>
            <person name="Fedrigo O."/>
            <person name="Jarvis E.D."/>
        </authorList>
    </citation>
    <scope>NUCLEOTIDE SEQUENCE [LARGE SCALE GENOMIC DNA]</scope>
</reference>
<dbReference type="InterPro" id="IPR032675">
    <property type="entry name" value="LRR_dom_sf"/>
</dbReference>
<keyword evidence="5" id="KW-1185">Reference proteome</keyword>
<evidence type="ECO:0000256" key="1">
    <source>
        <dbReference type="ARBA" id="ARBA00022614"/>
    </source>
</evidence>
<dbReference type="SUPFAM" id="SSF52058">
    <property type="entry name" value="L domain-like"/>
    <property type="match status" value="2"/>
</dbReference>
<dbReference type="InterPro" id="IPR001611">
    <property type="entry name" value="Leu-rich_rpt"/>
</dbReference>
<dbReference type="AlphaFoldDB" id="A0AAR2J9X2"/>
<dbReference type="Ensembl" id="ENSPNAT00000047763.1">
    <property type="protein sequence ID" value="ENSPNAP00000047137.1"/>
    <property type="gene ID" value="ENSPNAG00000035416.1"/>
</dbReference>
<dbReference type="GeneTree" id="ENSGT00940000161095"/>
<reference evidence="4" key="2">
    <citation type="submission" date="2025-08" db="UniProtKB">
        <authorList>
            <consortium name="Ensembl"/>
        </authorList>
    </citation>
    <scope>IDENTIFICATION</scope>
</reference>
<keyword evidence="3" id="KW-0677">Repeat</keyword>
<reference evidence="4" key="3">
    <citation type="submission" date="2025-09" db="UniProtKB">
        <authorList>
            <consortium name="Ensembl"/>
        </authorList>
    </citation>
    <scope>IDENTIFICATION</scope>
</reference>
<dbReference type="Pfam" id="PF13855">
    <property type="entry name" value="LRR_8"/>
    <property type="match status" value="1"/>
</dbReference>
<accession>A0AAR2J9X2</accession>
<evidence type="ECO:0000256" key="3">
    <source>
        <dbReference type="ARBA" id="ARBA00022737"/>
    </source>
</evidence>
<protein>
    <submittedName>
        <fullName evidence="4">Uncharacterized protein</fullName>
    </submittedName>
</protein>
<dbReference type="PROSITE" id="PS51450">
    <property type="entry name" value="LRR"/>
    <property type="match status" value="1"/>
</dbReference>
<keyword evidence="1" id="KW-0433">Leucine-rich repeat</keyword>
<dbReference type="InterPro" id="IPR003591">
    <property type="entry name" value="Leu-rich_rpt_typical-subtyp"/>
</dbReference>
<dbReference type="InterPro" id="IPR050328">
    <property type="entry name" value="Dev_Immune_Receptor"/>
</dbReference>
<dbReference type="SMART" id="SM00369">
    <property type="entry name" value="LRR_TYP"/>
    <property type="match status" value="4"/>
</dbReference>
<name>A0AAR2J9X2_PYGNA</name>
<proteinExistence type="predicted"/>
<evidence type="ECO:0000256" key="2">
    <source>
        <dbReference type="ARBA" id="ARBA00022729"/>
    </source>
</evidence>
<dbReference type="Proteomes" id="UP001501920">
    <property type="component" value="Chromosome 11"/>
</dbReference>
<dbReference type="PANTHER" id="PTHR24373">
    <property type="entry name" value="SLIT RELATED LEUCINE-RICH REPEAT NEURONAL PROTEIN"/>
    <property type="match status" value="1"/>
</dbReference>
<dbReference type="PANTHER" id="PTHR24373:SF378">
    <property type="entry name" value="FI03225P-RELATED"/>
    <property type="match status" value="1"/>
</dbReference>
<sequence>LRMTERHAVAVHHFDHVTDIKVDTAGLPSDIQNLCITMERGKPHGSLVNGSFSHFTSLEYLQIFGCFAHIHPGAFRGLSNLRRLDLQAEKCCEIVMSRQVFKDLPQLKELNIALLNLSAVATDIFYDLAQMEKISFYNLCSSVFSKLICVIINLTSLNEFVFRTNEEETLEYPNCTHKNESVFPRILVAKLFFSRIKHFHQGALDLFQNLSNLEFSYNDKLLSCLPRSGVKSVDVFRYCTDMLVVEDVCMVVSKLSTKNLTLYFQTASNFSQFKNDNCTVLKQLIIKAGKTQPMNLSFIYFMTNLTTLEIDGEGLDTSHFRAICTSPLKVTQLTELTVKSASVSKIFSHQFSCLVNLKMLNITCCSVSEIEPFAFMELVSLRILNLQYNNISVISAYVFDGLYNILVLDLKNNPLFRIEEMAFRHLLNLQELYFSHFRSSPTGFVFRWNLTDIFGSIPKQLAYLYYEYIVPMELIIAGYF</sequence>
<organism evidence="4 5">
    <name type="scientific">Pygocentrus nattereri</name>
    <name type="common">Red-bellied piranha</name>
    <dbReference type="NCBI Taxonomy" id="42514"/>
    <lineage>
        <taxon>Eukaryota</taxon>
        <taxon>Metazoa</taxon>
        <taxon>Chordata</taxon>
        <taxon>Craniata</taxon>
        <taxon>Vertebrata</taxon>
        <taxon>Euteleostomi</taxon>
        <taxon>Actinopterygii</taxon>
        <taxon>Neopterygii</taxon>
        <taxon>Teleostei</taxon>
        <taxon>Ostariophysi</taxon>
        <taxon>Characiformes</taxon>
        <taxon>Characoidei</taxon>
        <taxon>Pygocentrus</taxon>
    </lineage>
</organism>
<keyword evidence="2" id="KW-0732">Signal</keyword>